<dbReference type="OrthoDB" id="348976at2759"/>
<dbReference type="EMBL" id="UYSU01037837">
    <property type="protein sequence ID" value="VDL99527.1"/>
    <property type="molecule type" value="Genomic_DNA"/>
</dbReference>
<evidence type="ECO:0000313" key="3">
    <source>
        <dbReference type="WBParaSite" id="SSLN_0001364501-mRNA-1"/>
    </source>
</evidence>
<gene>
    <name evidence="1" type="ORF">SSLN_LOCUS13142</name>
</gene>
<proteinExistence type="predicted"/>
<reference evidence="1 2" key="2">
    <citation type="submission" date="2018-11" db="EMBL/GenBank/DDBJ databases">
        <authorList>
            <consortium name="Pathogen Informatics"/>
        </authorList>
    </citation>
    <scope>NUCLEOTIDE SEQUENCE [LARGE SCALE GENOMIC DNA]</scope>
    <source>
        <strain evidence="1 2">NST_G2</strain>
    </source>
</reference>
<dbReference type="Proteomes" id="UP000275846">
    <property type="component" value="Unassembled WGS sequence"/>
</dbReference>
<reference evidence="3" key="1">
    <citation type="submission" date="2016-06" db="UniProtKB">
        <authorList>
            <consortium name="WormBaseParasite"/>
        </authorList>
    </citation>
    <scope>IDENTIFICATION</scope>
</reference>
<evidence type="ECO:0000313" key="1">
    <source>
        <dbReference type="EMBL" id="VDL99527.1"/>
    </source>
</evidence>
<evidence type="ECO:0000313" key="2">
    <source>
        <dbReference type="Proteomes" id="UP000275846"/>
    </source>
</evidence>
<dbReference type="WBParaSite" id="SSLN_0001364501-mRNA-1">
    <property type="protein sequence ID" value="SSLN_0001364501-mRNA-1"/>
    <property type="gene ID" value="SSLN_0001364501"/>
</dbReference>
<organism evidence="3">
    <name type="scientific">Schistocephalus solidus</name>
    <name type="common">Tapeworm</name>
    <dbReference type="NCBI Taxonomy" id="70667"/>
    <lineage>
        <taxon>Eukaryota</taxon>
        <taxon>Metazoa</taxon>
        <taxon>Spiralia</taxon>
        <taxon>Lophotrochozoa</taxon>
        <taxon>Platyhelminthes</taxon>
        <taxon>Cestoda</taxon>
        <taxon>Eucestoda</taxon>
        <taxon>Diphyllobothriidea</taxon>
        <taxon>Diphyllobothriidae</taxon>
        <taxon>Schistocephalus</taxon>
    </lineage>
</organism>
<accession>A0A183T9J4</accession>
<dbReference type="AlphaFoldDB" id="A0A183T9J4"/>
<sequence>MWCKQLVLALNRAFFDMVDPTNLTPFPSRETRMAVIRSHLVSQPISFDFTLPGRPINPEPLQDFANCLWSYEVNVKTVVYEAQWTSHCTLLKLGPISQFDGEKILLFPYQSDTNIGQADALLGLSNSRTNEPEDSIIMLVPVEPEVHSLLMDSINYHRTRWSAKLSGELQLFHQRRHSLYTVTGSILLYETATKAPGTIEKYTGQDLPGDVEQRDASVIITELPVPLLPVEMDDGRVFEFPRNFSLAPHLLEVL</sequence>
<protein>
    <submittedName>
        <fullName evidence="3">RES domain-containing protein</fullName>
    </submittedName>
</protein>
<keyword evidence="2" id="KW-1185">Reference proteome</keyword>
<name>A0A183T9J4_SCHSO</name>